<dbReference type="Gene3D" id="3.40.470.10">
    <property type="entry name" value="Uracil-DNA glycosylase-like domain"/>
    <property type="match status" value="1"/>
</dbReference>
<reference evidence="11" key="2">
    <citation type="submission" date="2022-09" db="EMBL/GenBank/DDBJ databases">
        <authorList>
            <person name="Sun Q."/>
            <person name="Ohkuma M."/>
        </authorList>
    </citation>
    <scope>NUCLEOTIDE SEQUENCE</scope>
    <source>
        <strain evidence="11">JCM 13583</strain>
    </source>
</reference>
<evidence type="ECO:0000256" key="8">
    <source>
        <dbReference type="ARBA" id="ARBA00023779"/>
    </source>
</evidence>
<organism evidence="11 12">
    <name type="scientific">Thermogymnomonas acidicola</name>
    <dbReference type="NCBI Taxonomy" id="399579"/>
    <lineage>
        <taxon>Archaea</taxon>
        <taxon>Methanobacteriati</taxon>
        <taxon>Thermoplasmatota</taxon>
        <taxon>Thermoplasmata</taxon>
        <taxon>Thermoplasmatales</taxon>
        <taxon>Thermogymnomonas</taxon>
    </lineage>
</organism>
<dbReference type="GO" id="GO:0046872">
    <property type="term" value="F:metal ion binding"/>
    <property type="evidence" value="ECO:0007669"/>
    <property type="project" value="UniProtKB-KW"/>
</dbReference>
<dbReference type="GO" id="GO:0051539">
    <property type="term" value="F:4 iron, 4 sulfur cluster binding"/>
    <property type="evidence" value="ECO:0007669"/>
    <property type="project" value="UniProtKB-KW"/>
</dbReference>
<dbReference type="GO" id="GO:0006284">
    <property type="term" value="P:base-excision repair"/>
    <property type="evidence" value="ECO:0007669"/>
    <property type="project" value="InterPro"/>
</dbReference>
<accession>A0AA37BSE5</accession>
<keyword evidence="1" id="KW-0004">4Fe-4S</keyword>
<evidence type="ECO:0000256" key="5">
    <source>
        <dbReference type="ARBA" id="ARBA00023004"/>
    </source>
</evidence>
<evidence type="ECO:0000256" key="2">
    <source>
        <dbReference type="ARBA" id="ARBA00022723"/>
    </source>
</evidence>
<dbReference type="SMART" id="SM00986">
    <property type="entry name" value="UDG"/>
    <property type="match status" value="1"/>
</dbReference>
<gene>
    <name evidence="11" type="ORF">GCM10007108_15540</name>
</gene>
<evidence type="ECO:0000256" key="7">
    <source>
        <dbReference type="ARBA" id="ARBA00023204"/>
    </source>
</evidence>
<proteinExistence type="inferred from homology"/>
<keyword evidence="5" id="KW-0408">Iron</keyword>
<feature type="domain" description="Uracil-DNA glycosylase-like" evidence="10">
    <location>
        <begin position="54"/>
        <end position="223"/>
    </location>
</feature>
<dbReference type="EMBL" id="BMNY01000003">
    <property type="protein sequence ID" value="GGM78271.1"/>
    <property type="molecule type" value="Genomic_DNA"/>
</dbReference>
<dbReference type="RefSeq" id="WP_229657572.1">
    <property type="nucleotide sequence ID" value="NZ_BMNY01000003.1"/>
</dbReference>
<keyword evidence="4" id="KW-0378">Hydrolase</keyword>
<dbReference type="InterPro" id="IPR036895">
    <property type="entry name" value="Uracil-DNA_glycosylase-like_sf"/>
</dbReference>
<sequence>MRNTCTDSAGWKSIDEMNSELIECVACPRLVKFREEVAQRYKRYRERFWSRPVPGFGDISGRILILGLAPAPAGGNRTGRVFTGDRSSDFLVSCLHEVGITNKPTSESRDDGLQYRDAYITAAVKCVPPDNRPEREEMERCSRYLDYEICSMGNLKAVVALGSIAFSAFKSYAKRRGADTRGMRFEHGKSYSVLGVRLFCLYHPSPRNVNTGKLTRDAFIRGLKEVLQYVSAQDK</sequence>
<keyword evidence="6" id="KW-0411">Iron-sulfur</keyword>
<comment type="similarity">
    <text evidence="8">Belongs to the uracil-DNA glycosylase (UDG) superfamily. Type 5 (UDGb) family.</text>
</comment>
<dbReference type="Pfam" id="PF03167">
    <property type="entry name" value="UDG"/>
    <property type="match status" value="1"/>
</dbReference>
<dbReference type="GO" id="GO:0004844">
    <property type="term" value="F:uracil DNA N-glycosylase activity"/>
    <property type="evidence" value="ECO:0007669"/>
    <property type="project" value="InterPro"/>
</dbReference>
<evidence type="ECO:0000259" key="10">
    <source>
        <dbReference type="SMART" id="SM00986"/>
    </source>
</evidence>
<comment type="caution">
    <text evidence="11">The sequence shown here is derived from an EMBL/GenBank/DDBJ whole genome shotgun (WGS) entry which is preliminary data.</text>
</comment>
<dbReference type="CDD" id="cd10031">
    <property type="entry name" value="UDG-F5_TTUDGB_like"/>
    <property type="match status" value="1"/>
</dbReference>
<dbReference type="SUPFAM" id="SSF52141">
    <property type="entry name" value="Uracil-DNA glycosylase-like"/>
    <property type="match status" value="1"/>
</dbReference>
<dbReference type="InterPro" id="IPR005122">
    <property type="entry name" value="Uracil-DNA_glycosylase-like"/>
</dbReference>
<evidence type="ECO:0000313" key="12">
    <source>
        <dbReference type="Proteomes" id="UP000632195"/>
    </source>
</evidence>
<evidence type="ECO:0000313" key="11">
    <source>
        <dbReference type="EMBL" id="GGM78271.1"/>
    </source>
</evidence>
<keyword evidence="3" id="KW-0227">DNA damage</keyword>
<dbReference type="InterPro" id="IPR044147">
    <property type="entry name" value="UdgB-like"/>
</dbReference>
<evidence type="ECO:0000256" key="6">
    <source>
        <dbReference type="ARBA" id="ARBA00023014"/>
    </source>
</evidence>
<dbReference type="GO" id="GO:0033958">
    <property type="term" value="F:DNA-deoxyinosine glycosylase activity"/>
    <property type="evidence" value="ECO:0007669"/>
    <property type="project" value="InterPro"/>
</dbReference>
<evidence type="ECO:0000256" key="4">
    <source>
        <dbReference type="ARBA" id="ARBA00022801"/>
    </source>
</evidence>
<evidence type="ECO:0000256" key="3">
    <source>
        <dbReference type="ARBA" id="ARBA00022763"/>
    </source>
</evidence>
<dbReference type="PANTHER" id="PTHR33693:SF3">
    <property type="entry name" value="TYPE-5 URACIL-DNA GLYCOSYLASE"/>
    <property type="match status" value="1"/>
</dbReference>
<dbReference type="Proteomes" id="UP000632195">
    <property type="component" value="Unassembled WGS sequence"/>
</dbReference>
<name>A0AA37BSE5_9ARCH</name>
<reference evidence="11" key="1">
    <citation type="journal article" date="2014" name="Int. J. Syst. Evol. Microbiol.">
        <title>Complete genome sequence of Corynebacterium casei LMG S-19264T (=DSM 44701T), isolated from a smear-ripened cheese.</title>
        <authorList>
            <consortium name="US DOE Joint Genome Institute (JGI-PGF)"/>
            <person name="Walter F."/>
            <person name="Albersmeier A."/>
            <person name="Kalinowski J."/>
            <person name="Ruckert C."/>
        </authorList>
    </citation>
    <scope>NUCLEOTIDE SEQUENCE</scope>
    <source>
        <strain evidence="11">JCM 13583</strain>
    </source>
</reference>
<dbReference type="InterPro" id="IPR051536">
    <property type="entry name" value="UDG_Type-4/5"/>
</dbReference>
<keyword evidence="7" id="KW-0234">DNA repair</keyword>
<evidence type="ECO:0000256" key="9">
    <source>
        <dbReference type="ARBA" id="ARBA00023887"/>
    </source>
</evidence>
<protein>
    <recommendedName>
        <fullName evidence="9">Type-5 uracil-DNA glycosylase</fullName>
    </recommendedName>
</protein>
<keyword evidence="12" id="KW-1185">Reference proteome</keyword>
<dbReference type="AlphaFoldDB" id="A0AA37BSE5"/>
<dbReference type="PANTHER" id="PTHR33693">
    <property type="entry name" value="TYPE-5 URACIL-DNA GLYCOSYLASE"/>
    <property type="match status" value="1"/>
</dbReference>
<keyword evidence="2" id="KW-0479">Metal-binding</keyword>
<evidence type="ECO:0000256" key="1">
    <source>
        <dbReference type="ARBA" id="ARBA00022485"/>
    </source>
</evidence>
<dbReference type="SMART" id="SM00987">
    <property type="entry name" value="UreE_C"/>
    <property type="match status" value="1"/>
</dbReference>